<dbReference type="RefSeq" id="WP_183191365.1">
    <property type="nucleotide sequence ID" value="NZ_JACICD010000008.1"/>
</dbReference>
<dbReference type="GO" id="GO:0005737">
    <property type="term" value="C:cytoplasm"/>
    <property type="evidence" value="ECO:0007669"/>
    <property type="project" value="UniProtKB-ARBA"/>
</dbReference>
<dbReference type="Pfam" id="PF10615">
    <property type="entry name" value="DUF2470"/>
    <property type="match status" value="1"/>
</dbReference>
<evidence type="ECO:0000259" key="2">
    <source>
        <dbReference type="Pfam" id="PF10615"/>
    </source>
</evidence>
<evidence type="ECO:0000313" key="3">
    <source>
        <dbReference type="EMBL" id="MBB3773222.1"/>
    </source>
</evidence>
<protein>
    <recommendedName>
        <fullName evidence="5">DUF2470 domain-containing protein</fullName>
    </recommendedName>
</protein>
<comment type="caution">
    <text evidence="3">The sequence shown here is derived from an EMBL/GenBank/DDBJ whole genome shotgun (WGS) entry which is preliminary data.</text>
</comment>
<dbReference type="SUPFAM" id="SSF50475">
    <property type="entry name" value="FMN-binding split barrel"/>
    <property type="match status" value="1"/>
</dbReference>
<dbReference type="PANTHER" id="PTHR13343">
    <property type="entry name" value="CREG1 PROTEIN"/>
    <property type="match status" value="1"/>
</dbReference>
<dbReference type="PANTHER" id="PTHR13343:SF17">
    <property type="entry name" value="CELLULAR REPRESSOR OF E1A-STIMULATED GENES, ISOFORM A"/>
    <property type="match status" value="1"/>
</dbReference>
<organism evidence="3 4">
    <name type="scientific">Ancylobacter tetraedralis</name>
    <dbReference type="NCBI Taxonomy" id="217068"/>
    <lineage>
        <taxon>Bacteria</taxon>
        <taxon>Pseudomonadati</taxon>
        <taxon>Pseudomonadota</taxon>
        <taxon>Alphaproteobacteria</taxon>
        <taxon>Hyphomicrobiales</taxon>
        <taxon>Xanthobacteraceae</taxon>
        <taxon>Ancylobacter</taxon>
    </lineage>
</organism>
<dbReference type="Gene3D" id="3.20.180.10">
    <property type="entry name" value="PNP-oxidase-like"/>
    <property type="match status" value="1"/>
</dbReference>
<feature type="domain" description="DUF2470" evidence="2">
    <location>
        <begin position="171"/>
        <end position="240"/>
    </location>
</feature>
<evidence type="ECO:0008006" key="5">
    <source>
        <dbReference type="Google" id="ProtNLM"/>
    </source>
</evidence>
<proteinExistence type="predicted"/>
<sequence>MNTPLSATEAFDPAGATRRLIRQARIAALATLDADGAPYVSLVQVSTLPDGAPLLLLSGLARHTHNLARDTRVCLLVDERRLGDELQGARASLKGTIARLDDEAAIATARRRFLARHAEAAGFAGFADFAFYRIAPDSAHLVAGFGRIADVERDGLMTDVSDAGELLAAEEGAIAHMNADHRDAIGLYALHLAGAGPGEWRIVGIDPEGCDLMAGTELKRLTFPRRVTTARDMREILVELASAARGVTIDSAQ</sequence>
<reference evidence="3 4" key="1">
    <citation type="submission" date="2020-08" db="EMBL/GenBank/DDBJ databases">
        <title>Genomic Encyclopedia of Type Strains, Phase IV (KMG-IV): sequencing the most valuable type-strain genomes for metagenomic binning, comparative biology and taxonomic classification.</title>
        <authorList>
            <person name="Goeker M."/>
        </authorList>
    </citation>
    <scope>NUCLEOTIDE SEQUENCE [LARGE SCALE GENOMIC DNA]</scope>
    <source>
        <strain evidence="3 4">DSM 5895</strain>
    </source>
</reference>
<feature type="domain" description="Pyridoxamine 5'-phosphate oxidase N-terminal" evidence="1">
    <location>
        <begin position="16"/>
        <end position="141"/>
    </location>
</feature>
<gene>
    <name evidence="3" type="ORF">FHS55_003853</name>
</gene>
<dbReference type="InterPro" id="IPR011576">
    <property type="entry name" value="Pyridox_Oxase_N"/>
</dbReference>
<dbReference type="Gene3D" id="2.30.110.10">
    <property type="entry name" value="Electron Transport, Fmn-binding Protein, Chain A"/>
    <property type="match status" value="1"/>
</dbReference>
<dbReference type="EMBL" id="JACICD010000008">
    <property type="protein sequence ID" value="MBB3773222.1"/>
    <property type="molecule type" value="Genomic_DNA"/>
</dbReference>
<evidence type="ECO:0000313" key="4">
    <source>
        <dbReference type="Proteomes" id="UP000533469"/>
    </source>
</evidence>
<dbReference type="InterPro" id="IPR019595">
    <property type="entry name" value="DUF2470"/>
</dbReference>
<dbReference type="InterPro" id="IPR037119">
    <property type="entry name" value="Haem_oxidase_HugZ-like_sf"/>
</dbReference>
<name>A0A839ZF42_9HYPH</name>
<dbReference type="Pfam" id="PF01243">
    <property type="entry name" value="PNPOx_N"/>
    <property type="match status" value="1"/>
</dbReference>
<dbReference type="InterPro" id="IPR012349">
    <property type="entry name" value="Split_barrel_FMN-bd"/>
</dbReference>
<dbReference type="AlphaFoldDB" id="A0A839ZF42"/>
<keyword evidence="4" id="KW-1185">Reference proteome</keyword>
<accession>A0A839ZF42</accession>
<dbReference type="Proteomes" id="UP000533469">
    <property type="component" value="Unassembled WGS sequence"/>
</dbReference>
<evidence type="ECO:0000259" key="1">
    <source>
        <dbReference type="Pfam" id="PF01243"/>
    </source>
</evidence>